<keyword evidence="5 7" id="KW-1133">Transmembrane helix</keyword>
<evidence type="ECO:0000256" key="3">
    <source>
        <dbReference type="ARBA" id="ARBA00022475"/>
    </source>
</evidence>
<organism evidence="10 11">
    <name type="scientific">Helicobacter suis</name>
    <dbReference type="NCBI Taxonomy" id="104628"/>
    <lineage>
        <taxon>Bacteria</taxon>
        <taxon>Pseudomonadati</taxon>
        <taxon>Campylobacterota</taxon>
        <taxon>Epsilonproteobacteria</taxon>
        <taxon>Campylobacterales</taxon>
        <taxon>Helicobacteraceae</taxon>
        <taxon>Helicobacter</taxon>
    </lineage>
</organism>
<dbReference type="InterPro" id="IPR000515">
    <property type="entry name" value="MetI-like"/>
</dbReference>
<gene>
    <name evidence="10" type="primary">oppB</name>
    <name evidence="9" type="ORF">NHP190020_16450</name>
    <name evidence="10" type="ORF">SNTW_15840</name>
</gene>
<dbReference type="GO" id="GO:0042884">
    <property type="term" value="P:microcin transport"/>
    <property type="evidence" value="ECO:0007669"/>
    <property type="project" value="TreeGrafter"/>
</dbReference>
<proteinExistence type="inferred from homology"/>
<dbReference type="Pfam" id="PF00528">
    <property type="entry name" value="BPD_transp_1"/>
    <property type="match status" value="1"/>
</dbReference>
<dbReference type="GO" id="GO:0005886">
    <property type="term" value="C:plasma membrane"/>
    <property type="evidence" value="ECO:0007669"/>
    <property type="project" value="UniProtKB-SubCell"/>
</dbReference>
<evidence type="ECO:0000313" key="12">
    <source>
        <dbReference type="Proteomes" id="UP000509742"/>
    </source>
</evidence>
<dbReference type="Gene3D" id="1.10.3720.10">
    <property type="entry name" value="MetI-like"/>
    <property type="match status" value="1"/>
</dbReference>
<feature type="transmembrane region" description="Helical" evidence="7">
    <location>
        <begin position="214"/>
        <end position="237"/>
    </location>
</feature>
<reference evidence="9 12" key="2">
    <citation type="submission" date="2020-04" db="EMBL/GenBank/DDBJ databases">
        <title>Genomic analysis of gastric non-Helicobacter pylori Helicobacters isolated in Japan.</title>
        <authorList>
            <person name="Suzuki M."/>
            <person name="Rimbara E."/>
        </authorList>
    </citation>
    <scope>NUCLEOTIDE SEQUENCE [LARGE SCALE GENOMIC DNA]</scope>
    <source>
        <strain evidence="9 12">NHP19-0020</strain>
    </source>
</reference>
<dbReference type="GO" id="GO:0055085">
    <property type="term" value="P:transmembrane transport"/>
    <property type="evidence" value="ECO:0007669"/>
    <property type="project" value="InterPro"/>
</dbReference>
<dbReference type="EMBL" id="AP019774">
    <property type="protein sequence ID" value="BCD70939.1"/>
    <property type="molecule type" value="Genomic_DNA"/>
</dbReference>
<keyword evidence="4 7" id="KW-0812">Transmembrane</keyword>
<dbReference type="EMBL" id="AP023036">
    <property type="protein sequence ID" value="BCD46606.1"/>
    <property type="molecule type" value="Genomic_DNA"/>
</dbReference>
<dbReference type="Proteomes" id="UP000509742">
    <property type="component" value="Chromosome"/>
</dbReference>
<dbReference type="PANTHER" id="PTHR30465">
    <property type="entry name" value="INNER MEMBRANE ABC TRANSPORTER"/>
    <property type="match status" value="1"/>
</dbReference>
<evidence type="ECO:0000256" key="7">
    <source>
        <dbReference type="RuleBase" id="RU363032"/>
    </source>
</evidence>
<feature type="transmembrane region" description="Helical" evidence="7">
    <location>
        <begin position="159"/>
        <end position="184"/>
    </location>
</feature>
<evidence type="ECO:0000256" key="5">
    <source>
        <dbReference type="ARBA" id="ARBA00022989"/>
    </source>
</evidence>
<feature type="transmembrane region" description="Helical" evidence="7">
    <location>
        <begin position="9"/>
        <end position="30"/>
    </location>
</feature>
<dbReference type="SUPFAM" id="SSF161098">
    <property type="entry name" value="MetI-like"/>
    <property type="match status" value="1"/>
</dbReference>
<feature type="transmembrane region" description="Helical" evidence="7">
    <location>
        <begin position="319"/>
        <end position="345"/>
    </location>
</feature>
<evidence type="ECO:0000256" key="4">
    <source>
        <dbReference type="ARBA" id="ARBA00022692"/>
    </source>
</evidence>
<feature type="transmembrane region" description="Helical" evidence="7">
    <location>
        <begin position="272"/>
        <end position="299"/>
    </location>
</feature>
<evidence type="ECO:0000259" key="8">
    <source>
        <dbReference type="PROSITE" id="PS50928"/>
    </source>
</evidence>
<evidence type="ECO:0000256" key="1">
    <source>
        <dbReference type="ARBA" id="ARBA00004651"/>
    </source>
</evidence>
<evidence type="ECO:0000313" key="10">
    <source>
        <dbReference type="EMBL" id="BCD70939.1"/>
    </source>
</evidence>
<dbReference type="PANTHER" id="PTHR30465:SF66">
    <property type="entry name" value="INNER MEMBRANE ABC TRANSPORTER PERMEASE PROTEIN YEJB"/>
    <property type="match status" value="1"/>
</dbReference>
<dbReference type="RefSeq" id="WP_064429826.1">
    <property type="nucleotide sequence ID" value="NZ_AP019774.1"/>
</dbReference>
<dbReference type="PROSITE" id="PS50928">
    <property type="entry name" value="ABC_TM1"/>
    <property type="match status" value="1"/>
</dbReference>
<keyword evidence="6 7" id="KW-0472">Membrane</keyword>
<keyword evidence="3" id="KW-1003">Cell membrane</keyword>
<evidence type="ECO:0000313" key="9">
    <source>
        <dbReference type="EMBL" id="BCD46606.1"/>
    </source>
</evidence>
<dbReference type="AlphaFoldDB" id="A0A6J4CZP7"/>
<dbReference type="InterPro" id="IPR035906">
    <property type="entry name" value="MetI-like_sf"/>
</dbReference>
<dbReference type="OrthoDB" id="9778910at2"/>
<protein>
    <submittedName>
        <fullName evidence="10">Oligopeptide ABC transporter permease OppB</fullName>
    </submittedName>
</protein>
<evidence type="ECO:0000313" key="11">
    <source>
        <dbReference type="Proteomes" id="UP000317935"/>
    </source>
</evidence>
<dbReference type="NCBIfam" id="NF011712">
    <property type="entry name" value="PRK15133.1"/>
    <property type="match status" value="1"/>
</dbReference>
<feature type="domain" description="ABC transmembrane type-1" evidence="8">
    <location>
        <begin position="123"/>
        <end position="338"/>
    </location>
</feature>
<evidence type="ECO:0000256" key="2">
    <source>
        <dbReference type="ARBA" id="ARBA00022448"/>
    </source>
</evidence>
<sequence length="354" mass="39589">MLSYILKRLLLIIPTLWGIITINFFIIQSAPGGPVEQMMAKLSNASNQESTNNSLKDQQFKESAYRGGLGMDNALYLEITKMYGFDKPLLERYFIMLKKYVCFDFGQSFYRQIGVLDLIKEKLPVSISLGFFSTLLIYLLSIPLGIYKARHNNSPLDAASSVAIVVANAIPAFLFALILIVLFASGTYFKIFPLRGLISDNFESLSTLGKIKDYLWHITLPVLCMSIGGFASLTLLVKNSFLDEMGKLYLISARAKGASEGRIFYGHVFRNAMLLVISSFPGAFLGMFFSGSLLIEIIFSLDGLGLLSFDSLMSRDYPVVFGSLYIFTLLGLLINLISDLTYTLVDPRIDFERR</sequence>
<comment type="subcellular location">
    <subcellularLocation>
        <location evidence="1 7">Cell membrane</location>
        <topology evidence="1 7">Multi-pass membrane protein</topology>
    </subcellularLocation>
</comment>
<evidence type="ECO:0000256" key="6">
    <source>
        <dbReference type="ARBA" id="ARBA00023136"/>
    </source>
</evidence>
<feature type="transmembrane region" description="Helical" evidence="7">
    <location>
        <begin position="125"/>
        <end position="147"/>
    </location>
</feature>
<dbReference type="Proteomes" id="UP000317935">
    <property type="component" value="Chromosome"/>
</dbReference>
<name>A0A6J4CZP7_9HELI</name>
<accession>A0A6J4CZP7</accession>
<dbReference type="CDD" id="cd06261">
    <property type="entry name" value="TM_PBP2"/>
    <property type="match status" value="1"/>
</dbReference>
<keyword evidence="12" id="KW-1185">Reference proteome</keyword>
<reference evidence="10 11" key="1">
    <citation type="submission" date="2019-06" db="EMBL/GenBank/DDBJ databases">
        <title>Complete genome sequence of Helicobacter suis SNTW101c.</title>
        <authorList>
            <person name="Rimbara E."/>
            <person name="Suzuki M."/>
            <person name="Matsui H."/>
            <person name="Nakamura M."/>
            <person name="Mori S."/>
            <person name="Shibayama K."/>
        </authorList>
    </citation>
    <scope>NUCLEOTIDE SEQUENCE [LARGE SCALE GENOMIC DNA]</scope>
    <source>
        <strain evidence="10 11">SNTW101c</strain>
    </source>
</reference>
<comment type="similarity">
    <text evidence="7">Belongs to the binding-protein-dependent transport system permease family.</text>
</comment>
<keyword evidence="2 7" id="KW-0813">Transport</keyword>